<sequence>MPTIIKRLSRRNETYVFIVLIGLCLLIEIRSGQFFSSNNLVDISSAMIVPGLFAIGAFLVLISGGIDVSFPALASLSAYATTKLLLVINYNGSIWAAILLALFIGAILGAFNGLFIAFFNLPALIVTLGTASVFKGIMQGALNSKQLTTIPAGMVEFGKKSLFIATNSVSGLTSRMPFAFLFFLLVLALTSFILRYTMFGRGIYCIGGSETSAIRAGVRVKRTKFIMYILVGMIVSVAGIFRASMMQQFHPTNMLGMELNIIAGIVLGGTLLTGGKGTLFGAILGTLLIVVVENSLILIGVPTTFKNIFIGSLIIIGTSVSIYQSTNMNGIGNKKFTKRNAV</sequence>
<keyword evidence="2" id="KW-0813">Transport</keyword>
<keyword evidence="3" id="KW-1003">Cell membrane</keyword>
<dbReference type="OrthoDB" id="9813906at2"/>
<evidence type="ECO:0000256" key="5">
    <source>
        <dbReference type="ARBA" id="ARBA00022692"/>
    </source>
</evidence>
<dbReference type="GO" id="GO:0005886">
    <property type="term" value="C:plasma membrane"/>
    <property type="evidence" value="ECO:0007669"/>
    <property type="project" value="UniProtKB-SubCell"/>
</dbReference>
<evidence type="ECO:0000256" key="3">
    <source>
        <dbReference type="ARBA" id="ARBA00022475"/>
    </source>
</evidence>
<feature type="transmembrane region" description="Helical" evidence="8">
    <location>
        <begin position="43"/>
        <end position="61"/>
    </location>
</feature>
<feature type="transmembrane region" description="Helical" evidence="8">
    <location>
        <begin position="12"/>
        <end position="31"/>
    </location>
</feature>
<keyword evidence="7 8" id="KW-0472">Membrane</keyword>
<keyword evidence="4" id="KW-0997">Cell inner membrane</keyword>
<dbReference type="GO" id="GO:0022857">
    <property type="term" value="F:transmembrane transporter activity"/>
    <property type="evidence" value="ECO:0007669"/>
    <property type="project" value="InterPro"/>
</dbReference>
<evidence type="ECO:0000313" key="9">
    <source>
        <dbReference type="EMBL" id="QEN09925.1"/>
    </source>
</evidence>
<feature type="transmembrane region" description="Helical" evidence="8">
    <location>
        <begin position="94"/>
        <end position="111"/>
    </location>
</feature>
<protein>
    <submittedName>
        <fullName evidence="9">ABC transporter permease</fullName>
    </submittedName>
</protein>
<feature type="transmembrane region" description="Helical" evidence="8">
    <location>
        <begin position="225"/>
        <end position="243"/>
    </location>
</feature>
<evidence type="ECO:0000256" key="8">
    <source>
        <dbReference type="SAM" id="Phobius"/>
    </source>
</evidence>
<feature type="transmembrane region" description="Helical" evidence="8">
    <location>
        <begin position="118"/>
        <end position="138"/>
    </location>
</feature>
<proteinExistence type="predicted"/>
<keyword evidence="5 8" id="KW-0812">Transmembrane</keyword>
<evidence type="ECO:0000256" key="6">
    <source>
        <dbReference type="ARBA" id="ARBA00022989"/>
    </source>
</evidence>
<dbReference type="CDD" id="cd06579">
    <property type="entry name" value="TM_PBP1_transp_AraH_like"/>
    <property type="match status" value="1"/>
</dbReference>
<dbReference type="Pfam" id="PF02653">
    <property type="entry name" value="BPD_transp_2"/>
    <property type="match status" value="1"/>
</dbReference>
<evidence type="ECO:0000256" key="2">
    <source>
        <dbReference type="ARBA" id="ARBA00022448"/>
    </source>
</evidence>
<keyword evidence="6 8" id="KW-1133">Transmembrane helix</keyword>
<feature type="transmembrane region" description="Helical" evidence="8">
    <location>
        <begin position="176"/>
        <end position="194"/>
    </location>
</feature>
<gene>
    <name evidence="9" type="ORF">EXM22_13620</name>
</gene>
<evidence type="ECO:0000256" key="7">
    <source>
        <dbReference type="ARBA" id="ARBA00023136"/>
    </source>
</evidence>
<reference evidence="9 10" key="1">
    <citation type="submission" date="2019-02" db="EMBL/GenBank/DDBJ databases">
        <title>Complete Genome Sequence and Methylome Analysis of free living Spirochaetas.</title>
        <authorList>
            <person name="Fomenkov A."/>
            <person name="Dubinina G."/>
            <person name="Leshcheva N."/>
            <person name="Mikheeva N."/>
            <person name="Grabovich M."/>
            <person name="Vincze T."/>
            <person name="Roberts R.J."/>
        </authorList>
    </citation>
    <scope>NUCLEOTIDE SEQUENCE [LARGE SCALE GENOMIC DNA]</scope>
    <source>
        <strain evidence="9 10">K2</strain>
    </source>
</reference>
<evidence type="ECO:0000256" key="1">
    <source>
        <dbReference type="ARBA" id="ARBA00004651"/>
    </source>
</evidence>
<evidence type="ECO:0000256" key="4">
    <source>
        <dbReference type="ARBA" id="ARBA00022519"/>
    </source>
</evidence>
<dbReference type="KEGG" id="ock:EXM22_13620"/>
<comment type="subcellular location">
    <subcellularLocation>
        <location evidence="1">Cell membrane</location>
        <topology evidence="1">Multi-pass membrane protein</topology>
    </subcellularLocation>
</comment>
<dbReference type="EMBL" id="CP036150">
    <property type="protein sequence ID" value="QEN09925.1"/>
    <property type="molecule type" value="Genomic_DNA"/>
</dbReference>
<dbReference type="PANTHER" id="PTHR32196:SF21">
    <property type="entry name" value="ABC TRANSPORTER PERMEASE PROTEIN YPHD-RELATED"/>
    <property type="match status" value="1"/>
</dbReference>
<feature type="transmembrane region" description="Helical" evidence="8">
    <location>
        <begin position="307"/>
        <end position="326"/>
    </location>
</feature>
<keyword evidence="10" id="KW-1185">Reference proteome</keyword>
<organism evidence="9 10">
    <name type="scientific">Oceanispirochaeta crateris</name>
    <dbReference type="NCBI Taxonomy" id="2518645"/>
    <lineage>
        <taxon>Bacteria</taxon>
        <taxon>Pseudomonadati</taxon>
        <taxon>Spirochaetota</taxon>
        <taxon>Spirochaetia</taxon>
        <taxon>Spirochaetales</taxon>
        <taxon>Spirochaetaceae</taxon>
        <taxon>Oceanispirochaeta</taxon>
    </lineage>
</organism>
<feature type="transmembrane region" description="Helical" evidence="8">
    <location>
        <begin position="279"/>
        <end position="301"/>
    </location>
</feature>
<dbReference type="InterPro" id="IPR001851">
    <property type="entry name" value="ABC_transp_permease"/>
</dbReference>
<evidence type="ECO:0000313" key="10">
    <source>
        <dbReference type="Proteomes" id="UP000324209"/>
    </source>
</evidence>
<name>A0A5C1QP86_9SPIO</name>
<dbReference type="PANTHER" id="PTHR32196">
    <property type="entry name" value="ABC TRANSPORTER PERMEASE PROTEIN YPHD-RELATED-RELATED"/>
    <property type="match status" value="1"/>
</dbReference>
<accession>A0A5C1QP86</accession>
<feature type="transmembrane region" description="Helical" evidence="8">
    <location>
        <begin position="255"/>
        <end position="272"/>
    </location>
</feature>
<dbReference type="Proteomes" id="UP000324209">
    <property type="component" value="Chromosome"/>
</dbReference>
<dbReference type="AlphaFoldDB" id="A0A5C1QP86"/>